<dbReference type="Proteomes" id="UP000315115">
    <property type="component" value="Plasmid pAM7"/>
</dbReference>
<protein>
    <submittedName>
        <fullName evidence="1">Uncharacterized protein</fullName>
    </submittedName>
</protein>
<proteinExistence type="predicted"/>
<organism evidence="1 2">
    <name type="scientific">Vibrio rotiferianus</name>
    <dbReference type="NCBI Taxonomy" id="190895"/>
    <lineage>
        <taxon>Bacteria</taxon>
        <taxon>Pseudomonadati</taxon>
        <taxon>Pseudomonadota</taxon>
        <taxon>Gammaproteobacteria</taxon>
        <taxon>Vibrionales</taxon>
        <taxon>Vibrionaceae</taxon>
        <taxon>Vibrio</taxon>
    </lineage>
</organism>
<dbReference type="RefSeq" id="WP_126609563.1">
    <property type="nucleotide sequence ID" value="NZ_AP019800.1"/>
</dbReference>
<dbReference type="AlphaFoldDB" id="A0A510IEP1"/>
<name>A0A510IEP1_9VIBR</name>
<dbReference type="EMBL" id="AP019800">
    <property type="protein sequence ID" value="BBL92242.1"/>
    <property type="molecule type" value="Genomic_DNA"/>
</dbReference>
<geneLocation type="plasmid" evidence="2">
    <name>pam7 dna</name>
</geneLocation>
<keyword evidence="1" id="KW-0614">Plasmid</keyword>
<evidence type="ECO:0000313" key="1">
    <source>
        <dbReference type="EMBL" id="BBL92242.1"/>
    </source>
</evidence>
<sequence>MTMTSAEVSLLISSAYTRDRNKPQLVAFKEILRTSRKYGFPIVYALSDKSKDEQIRLGAKMLLSVSKSWPLEDVPDNLDVNLGSNLYNDAEFLINIALSNTKG</sequence>
<reference evidence="2" key="1">
    <citation type="submission" date="2019-07" db="EMBL/GenBank/DDBJ databases">
        <title>Complete Genome Sequences of Vibrion rotiferianus strain AM7.</title>
        <authorList>
            <person name="Miyazaki K."/>
            <person name="Wiseschart A."/>
            <person name="Pootanakit K."/>
            <person name="Ishimori K."/>
            <person name="Kitahara K."/>
        </authorList>
    </citation>
    <scope>NUCLEOTIDE SEQUENCE [LARGE SCALE GENOMIC DNA]</scope>
    <source>
        <strain evidence="2">AM7</strain>
        <plasmid evidence="2">pam7 dna</plasmid>
    </source>
</reference>
<gene>
    <name evidence="1" type="ORF">VroAM7_48950</name>
</gene>
<evidence type="ECO:0000313" key="2">
    <source>
        <dbReference type="Proteomes" id="UP000315115"/>
    </source>
</evidence>
<accession>A0A510IEP1</accession>